<dbReference type="Pfam" id="PF01479">
    <property type="entry name" value="S4"/>
    <property type="match status" value="1"/>
</dbReference>
<dbReference type="SMART" id="SM00363">
    <property type="entry name" value="S4"/>
    <property type="match status" value="1"/>
</dbReference>
<feature type="region of interest" description="Disordered" evidence="5">
    <location>
        <begin position="76"/>
        <end position="132"/>
    </location>
</feature>
<evidence type="ECO:0000256" key="4">
    <source>
        <dbReference type="PIRNR" id="PIRNR016821"/>
    </source>
</evidence>
<proteinExistence type="inferred from homology"/>
<dbReference type="SUPFAM" id="SSF55174">
    <property type="entry name" value="Alpha-L RNA-binding motif"/>
    <property type="match status" value="1"/>
</dbReference>
<evidence type="ECO:0000256" key="2">
    <source>
        <dbReference type="ARBA" id="ARBA00022884"/>
    </source>
</evidence>
<dbReference type="PROSITE" id="PS50889">
    <property type="entry name" value="S4"/>
    <property type="match status" value="1"/>
</dbReference>
<evidence type="ECO:0000313" key="7">
    <source>
        <dbReference type="EMBL" id="ORE86158.1"/>
    </source>
</evidence>
<dbReference type="CDD" id="cd00165">
    <property type="entry name" value="S4"/>
    <property type="match status" value="1"/>
</dbReference>
<comment type="similarity">
    <text evidence="1 4">Belongs to the HSP15 family.</text>
</comment>
<dbReference type="AlphaFoldDB" id="A0A1Y1SC05"/>
<feature type="compositionally biased region" description="Low complexity" evidence="5">
    <location>
        <begin position="98"/>
        <end position="110"/>
    </location>
</feature>
<evidence type="ECO:0000256" key="3">
    <source>
        <dbReference type="ARBA" id="ARBA00023125"/>
    </source>
</evidence>
<gene>
    <name evidence="7" type="ORF">ATO7_12713</name>
</gene>
<keyword evidence="3 4" id="KW-0238">DNA-binding</keyword>
<evidence type="ECO:0000313" key="8">
    <source>
        <dbReference type="Proteomes" id="UP000192342"/>
    </source>
</evidence>
<dbReference type="GO" id="GO:0034605">
    <property type="term" value="P:cellular response to heat"/>
    <property type="evidence" value="ECO:0007669"/>
    <property type="project" value="InterPro"/>
</dbReference>
<dbReference type="InterPro" id="IPR036986">
    <property type="entry name" value="S4_RNA-bd_sf"/>
</dbReference>
<feature type="compositionally biased region" description="Basic residues" evidence="5">
    <location>
        <begin position="120"/>
        <end position="132"/>
    </location>
</feature>
<dbReference type="InterPro" id="IPR025708">
    <property type="entry name" value="HSP15"/>
</dbReference>
<dbReference type="GO" id="GO:0003727">
    <property type="term" value="F:single-stranded RNA binding"/>
    <property type="evidence" value="ECO:0007669"/>
    <property type="project" value="InterPro"/>
</dbReference>
<evidence type="ECO:0000259" key="6">
    <source>
        <dbReference type="SMART" id="SM00363"/>
    </source>
</evidence>
<dbReference type="EMBL" id="AQQV01000003">
    <property type="protein sequence ID" value="ORE86158.1"/>
    <property type="molecule type" value="Genomic_DNA"/>
</dbReference>
<evidence type="ECO:0000256" key="5">
    <source>
        <dbReference type="SAM" id="MobiDB-lite"/>
    </source>
</evidence>
<dbReference type="RefSeq" id="WP_083562295.1">
    <property type="nucleotide sequence ID" value="NZ_AQQV01000003.1"/>
</dbReference>
<name>A0A1Y1SC05_9GAMM</name>
<feature type="compositionally biased region" description="Basic and acidic residues" evidence="5">
    <location>
        <begin position="87"/>
        <end position="97"/>
    </location>
</feature>
<evidence type="ECO:0000256" key="1">
    <source>
        <dbReference type="ARBA" id="ARBA00008396"/>
    </source>
</evidence>
<dbReference type="PIRSF" id="PIRSF016821">
    <property type="entry name" value="HSP15"/>
    <property type="match status" value="1"/>
</dbReference>
<organism evidence="7 8">
    <name type="scientific">Oceanococcus atlanticus</name>
    <dbReference type="NCBI Taxonomy" id="1317117"/>
    <lineage>
        <taxon>Bacteria</taxon>
        <taxon>Pseudomonadati</taxon>
        <taxon>Pseudomonadota</taxon>
        <taxon>Gammaproteobacteria</taxon>
        <taxon>Chromatiales</taxon>
        <taxon>Oceanococcaceae</taxon>
        <taxon>Oceanococcus</taxon>
    </lineage>
</organism>
<dbReference type="OrthoDB" id="9797176at2"/>
<dbReference type="STRING" id="1317117.ATO7_12713"/>
<dbReference type="GO" id="GO:0043023">
    <property type="term" value="F:ribosomal large subunit binding"/>
    <property type="evidence" value="ECO:0007669"/>
    <property type="project" value="InterPro"/>
</dbReference>
<keyword evidence="2 4" id="KW-0694">RNA-binding</keyword>
<sequence>MSQSDTARAVRIDKWLWAARFYKTRSLAVDAIKQGRVQCNRERPKPSRMLRVGDALVIEKGDLRFEIAVLEVSEQRGPAPVAQQLYRESEESRRQREQQSAQRRAQRLSAPLPPQTRPDKHARQRIRRLLGK</sequence>
<dbReference type="Gene3D" id="3.10.290.10">
    <property type="entry name" value="RNA-binding S4 domain"/>
    <property type="match status" value="1"/>
</dbReference>
<comment type="caution">
    <text evidence="7">The sequence shown here is derived from an EMBL/GenBank/DDBJ whole genome shotgun (WGS) entry which is preliminary data.</text>
</comment>
<dbReference type="GO" id="GO:0003677">
    <property type="term" value="F:DNA binding"/>
    <property type="evidence" value="ECO:0007669"/>
    <property type="project" value="UniProtKB-KW"/>
</dbReference>
<protein>
    <recommendedName>
        <fullName evidence="4">Heat shock protein 15</fullName>
    </recommendedName>
</protein>
<accession>A0A1Y1SC05</accession>
<feature type="domain" description="RNA-binding S4" evidence="6">
    <location>
        <begin position="10"/>
        <end position="71"/>
    </location>
</feature>
<dbReference type="InterPro" id="IPR002942">
    <property type="entry name" value="S4_RNA-bd"/>
</dbReference>
<reference evidence="7 8" key="1">
    <citation type="submission" date="2013-04" db="EMBL/GenBank/DDBJ databases">
        <title>Oceanococcus atlanticus 22II-S10r2 Genome Sequencing.</title>
        <authorList>
            <person name="Lai Q."/>
            <person name="Li G."/>
            <person name="Shao Z."/>
        </authorList>
    </citation>
    <scope>NUCLEOTIDE SEQUENCE [LARGE SCALE GENOMIC DNA]</scope>
    <source>
        <strain evidence="7 8">22II-S10r2</strain>
    </source>
</reference>
<dbReference type="Proteomes" id="UP000192342">
    <property type="component" value="Unassembled WGS sequence"/>
</dbReference>
<keyword evidence="8" id="KW-1185">Reference proteome</keyword>